<proteinExistence type="predicted"/>
<dbReference type="EMBL" id="VYYT01000091">
    <property type="protein sequence ID" value="KAK2770647.1"/>
    <property type="molecule type" value="Genomic_DNA"/>
</dbReference>
<dbReference type="AlphaFoldDB" id="A0AAD9YN34"/>
<gene>
    <name evidence="1" type="ORF">CKAH01_14618</name>
</gene>
<dbReference type="Proteomes" id="UP001281614">
    <property type="component" value="Unassembled WGS sequence"/>
</dbReference>
<sequence>MCNCYSKTDPDLHAAYHFCDSGSGHRYCWDPKTNIQACIMDKPITQADCDSSYGGKGDWIVECEHYTGACPPGMTSG</sequence>
<evidence type="ECO:0000313" key="1">
    <source>
        <dbReference type="EMBL" id="KAK2770647.1"/>
    </source>
</evidence>
<keyword evidence="2" id="KW-1185">Reference proteome</keyword>
<protein>
    <submittedName>
        <fullName evidence="1">Uncharacterized protein</fullName>
    </submittedName>
</protein>
<accession>A0AAD9YN34</accession>
<organism evidence="1 2">
    <name type="scientific">Colletotrichum kahawae</name>
    <name type="common">Coffee berry disease fungus</name>
    <dbReference type="NCBI Taxonomy" id="34407"/>
    <lineage>
        <taxon>Eukaryota</taxon>
        <taxon>Fungi</taxon>
        <taxon>Dikarya</taxon>
        <taxon>Ascomycota</taxon>
        <taxon>Pezizomycotina</taxon>
        <taxon>Sordariomycetes</taxon>
        <taxon>Hypocreomycetidae</taxon>
        <taxon>Glomerellales</taxon>
        <taxon>Glomerellaceae</taxon>
        <taxon>Colletotrichum</taxon>
        <taxon>Colletotrichum gloeosporioides species complex</taxon>
    </lineage>
</organism>
<reference evidence="1" key="1">
    <citation type="submission" date="2023-02" db="EMBL/GenBank/DDBJ databases">
        <title>Colletotrichum kahawae CIFC_Que2 genome sequencing and assembly.</title>
        <authorList>
            <person name="Baroncelli R."/>
        </authorList>
    </citation>
    <scope>NUCLEOTIDE SEQUENCE</scope>
    <source>
        <strain evidence="1">CIFC_Que2</strain>
    </source>
</reference>
<comment type="caution">
    <text evidence="1">The sequence shown here is derived from an EMBL/GenBank/DDBJ whole genome shotgun (WGS) entry which is preliminary data.</text>
</comment>
<evidence type="ECO:0000313" key="2">
    <source>
        <dbReference type="Proteomes" id="UP001281614"/>
    </source>
</evidence>
<name>A0AAD9YN34_COLKA</name>